<organism evidence="5 6">
    <name type="scientific">Prosthecodimorpha hirschii</name>
    <dbReference type="NCBI Taxonomy" id="665126"/>
    <lineage>
        <taxon>Bacteria</taxon>
        <taxon>Pseudomonadati</taxon>
        <taxon>Pseudomonadota</taxon>
        <taxon>Alphaproteobacteria</taxon>
        <taxon>Hyphomicrobiales</taxon>
        <taxon>Ancalomicrobiaceae</taxon>
        <taxon>Prosthecodimorpha</taxon>
    </lineage>
</organism>
<dbReference type="InterPro" id="IPR029044">
    <property type="entry name" value="Nucleotide-diphossugar_trans"/>
</dbReference>
<dbReference type="InterPro" id="IPR050834">
    <property type="entry name" value="Glycosyltransf_2"/>
</dbReference>
<keyword evidence="2" id="KW-0328">Glycosyltransferase</keyword>
<reference evidence="5 6" key="2">
    <citation type="submission" date="2015-10" db="EMBL/GenBank/DDBJ databases">
        <title>Draft Genome Sequence of Prosthecomicrobium hirschii ATCC 27832.</title>
        <authorList>
            <person name="Daniel J."/>
            <person name="Givan S.A."/>
            <person name="Brun Y.V."/>
            <person name="Brown P.J."/>
        </authorList>
    </citation>
    <scope>NUCLEOTIDE SEQUENCE [LARGE SCALE GENOMIC DNA]</scope>
    <source>
        <strain evidence="5 6">16</strain>
    </source>
</reference>
<dbReference type="InterPro" id="IPR001173">
    <property type="entry name" value="Glyco_trans_2-like"/>
</dbReference>
<dbReference type="SUPFAM" id="SSF53448">
    <property type="entry name" value="Nucleotide-diphospho-sugar transferases"/>
    <property type="match status" value="1"/>
</dbReference>
<reference evidence="5 6" key="1">
    <citation type="submission" date="2015-09" db="EMBL/GenBank/DDBJ databases">
        <authorList>
            <consortium name="Swine Surveillance"/>
        </authorList>
    </citation>
    <scope>NUCLEOTIDE SEQUENCE [LARGE SCALE GENOMIC DNA]</scope>
    <source>
        <strain evidence="5 6">16</strain>
    </source>
</reference>
<feature type="domain" description="Glycosyltransferase 2-like" evidence="4">
    <location>
        <begin position="8"/>
        <end position="124"/>
    </location>
</feature>
<dbReference type="GO" id="GO:0016757">
    <property type="term" value="F:glycosyltransferase activity"/>
    <property type="evidence" value="ECO:0007669"/>
    <property type="project" value="UniProtKB-KW"/>
</dbReference>
<proteinExistence type="inferred from homology"/>
<dbReference type="Pfam" id="PF00535">
    <property type="entry name" value="Glycos_transf_2"/>
    <property type="match status" value="1"/>
</dbReference>
<dbReference type="PANTHER" id="PTHR43685">
    <property type="entry name" value="GLYCOSYLTRANSFERASE"/>
    <property type="match status" value="1"/>
</dbReference>
<name>A0A0N8GEE1_9HYPH</name>
<comment type="caution">
    <text evidence="5">The sequence shown here is derived from an EMBL/GenBank/DDBJ whole genome shotgun (WGS) entry which is preliminary data.</text>
</comment>
<dbReference type="AlphaFoldDB" id="A0A0N8GEE1"/>
<protein>
    <recommendedName>
        <fullName evidence="4">Glycosyltransferase 2-like domain-containing protein</fullName>
    </recommendedName>
</protein>
<keyword evidence="3" id="KW-0808">Transferase</keyword>
<dbReference type="Proteomes" id="UP000048984">
    <property type="component" value="Unassembled WGS sequence"/>
</dbReference>
<gene>
    <name evidence="5" type="ORF">ABB55_02705</name>
</gene>
<evidence type="ECO:0000259" key="4">
    <source>
        <dbReference type="Pfam" id="PF00535"/>
    </source>
</evidence>
<dbReference type="Gene3D" id="3.90.550.10">
    <property type="entry name" value="Spore Coat Polysaccharide Biosynthesis Protein SpsA, Chain A"/>
    <property type="match status" value="1"/>
</dbReference>
<evidence type="ECO:0000313" key="6">
    <source>
        <dbReference type="Proteomes" id="UP000048984"/>
    </source>
</evidence>
<comment type="similarity">
    <text evidence="1">Belongs to the glycosyltransferase 2 family.</text>
</comment>
<dbReference type="EMBL" id="LJYW01000001">
    <property type="protein sequence ID" value="KPL51265.1"/>
    <property type="molecule type" value="Genomic_DNA"/>
</dbReference>
<evidence type="ECO:0000313" key="5">
    <source>
        <dbReference type="EMBL" id="KPL51265.1"/>
    </source>
</evidence>
<evidence type="ECO:0000256" key="2">
    <source>
        <dbReference type="ARBA" id="ARBA00022676"/>
    </source>
</evidence>
<evidence type="ECO:0000256" key="3">
    <source>
        <dbReference type="ARBA" id="ARBA00022679"/>
    </source>
</evidence>
<sequence>MTDRPTISVVMCVENGARYLQEALDSIALNAMPDMEVLILDGDSTDDTVAIARRHALAPRILRQRAKGHPQALNQSLTEARGTWVAHIDCDDVWPAGRMRALWAAAEAGAGEWIFGQAVNCDAVLRPLGVPQPARLITASLLHHSIADRIGPFRTDITHGSNIDWAARASHAGIRFAPIDALVLQRRIHDSNLGVTGRPKAMRDLFQILRDHKARSGS</sequence>
<evidence type="ECO:0000256" key="1">
    <source>
        <dbReference type="ARBA" id="ARBA00006739"/>
    </source>
</evidence>
<dbReference type="STRING" id="665126.ABB55_02705"/>
<keyword evidence="6" id="KW-1185">Reference proteome</keyword>
<accession>A0A0N8GEE1</accession>
<dbReference type="PANTHER" id="PTHR43685:SF5">
    <property type="entry name" value="GLYCOSYLTRANSFERASE EPSE-RELATED"/>
    <property type="match status" value="1"/>
</dbReference>